<gene>
    <name evidence="2" type="ORF">G6F64_014138</name>
</gene>
<dbReference type="EMBL" id="JAANQT010007372">
    <property type="protein sequence ID" value="KAG1287472.1"/>
    <property type="molecule type" value="Genomic_DNA"/>
</dbReference>
<protein>
    <submittedName>
        <fullName evidence="2">Uncharacterized protein</fullName>
    </submittedName>
</protein>
<evidence type="ECO:0000256" key="1">
    <source>
        <dbReference type="SAM" id="MobiDB-lite"/>
    </source>
</evidence>
<name>A0A9P6WUL0_RHIOR</name>
<evidence type="ECO:0000313" key="2">
    <source>
        <dbReference type="EMBL" id="KAG1287472.1"/>
    </source>
</evidence>
<reference evidence="2" key="1">
    <citation type="journal article" date="2020" name="Microb. Genom.">
        <title>Genetic diversity of clinical and environmental Mucorales isolates obtained from an investigation of mucormycosis cases among solid organ transplant recipients.</title>
        <authorList>
            <person name="Nguyen M.H."/>
            <person name="Kaul D."/>
            <person name="Muto C."/>
            <person name="Cheng S.J."/>
            <person name="Richter R.A."/>
            <person name="Bruno V.M."/>
            <person name="Liu G."/>
            <person name="Beyhan S."/>
            <person name="Sundermann A.J."/>
            <person name="Mounaud S."/>
            <person name="Pasculle A.W."/>
            <person name="Nierman W.C."/>
            <person name="Driscoll E."/>
            <person name="Cumbie R."/>
            <person name="Clancy C.J."/>
            <person name="Dupont C.L."/>
        </authorList>
    </citation>
    <scope>NUCLEOTIDE SEQUENCE</scope>
    <source>
        <strain evidence="2">GL11</strain>
    </source>
</reference>
<dbReference type="Proteomes" id="UP000716291">
    <property type="component" value="Unassembled WGS sequence"/>
</dbReference>
<evidence type="ECO:0000313" key="3">
    <source>
        <dbReference type="Proteomes" id="UP000716291"/>
    </source>
</evidence>
<dbReference type="AlphaFoldDB" id="A0A9P6WUL0"/>
<sequence length="170" mass="18224">MWISLAPRVVLRLQQVRHLGHVLQQPVQIDLVFGHAHDGRRVLGMAVGGRQQGLQRLVVDVRQRDIAVAAPDLAHRPIGGARADRQLHLPRTQRQHGALGARPGIGQGVRAHSSDSGSTATPMVTDCDTRIGIDASRCGAMPGYWRTAKDSTVAGGGRRIVAACCSGRRS</sequence>
<comment type="caution">
    <text evidence="2">The sequence shown here is derived from an EMBL/GenBank/DDBJ whole genome shotgun (WGS) entry which is preliminary data.</text>
</comment>
<feature type="region of interest" description="Disordered" evidence="1">
    <location>
        <begin position="95"/>
        <end position="123"/>
    </location>
</feature>
<organism evidence="2 3">
    <name type="scientific">Rhizopus oryzae</name>
    <name type="common">Mucormycosis agent</name>
    <name type="synonym">Rhizopus arrhizus var. delemar</name>
    <dbReference type="NCBI Taxonomy" id="64495"/>
    <lineage>
        <taxon>Eukaryota</taxon>
        <taxon>Fungi</taxon>
        <taxon>Fungi incertae sedis</taxon>
        <taxon>Mucoromycota</taxon>
        <taxon>Mucoromycotina</taxon>
        <taxon>Mucoromycetes</taxon>
        <taxon>Mucorales</taxon>
        <taxon>Mucorineae</taxon>
        <taxon>Rhizopodaceae</taxon>
        <taxon>Rhizopus</taxon>
    </lineage>
</organism>
<accession>A0A9P6WUL0</accession>
<keyword evidence="3" id="KW-1185">Reference proteome</keyword>
<proteinExistence type="predicted"/>